<dbReference type="GO" id="GO:0009360">
    <property type="term" value="C:DNA polymerase III complex"/>
    <property type="evidence" value="ECO:0007669"/>
    <property type="project" value="InterPro"/>
</dbReference>
<dbReference type="AlphaFoldDB" id="N4WB74"/>
<dbReference type="SUPFAM" id="SSF48019">
    <property type="entry name" value="post-AAA+ oligomerization domain-like"/>
    <property type="match status" value="1"/>
</dbReference>
<dbReference type="NCBIfam" id="TIGR01128">
    <property type="entry name" value="holA"/>
    <property type="match status" value="1"/>
</dbReference>
<evidence type="ECO:0000256" key="4">
    <source>
        <dbReference type="ARBA" id="ARBA00022695"/>
    </source>
</evidence>
<gene>
    <name evidence="11" type="primary">holA</name>
    <name evidence="11" type="ORF">J416_05938</name>
</gene>
<dbReference type="SUPFAM" id="SSF52540">
    <property type="entry name" value="P-loop containing nucleoside triphosphate hydrolases"/>
    <property type="match status" value="1"/>
</dbReference>
<evidence type="ECO:0000256" key="6">
    <source>
        <dbReference type="ARBA" id="ARBA00022932"/>
    </source>
</evidence>
<evidence type="ECO:0000256" key="2">
    <source>
        <dbReference type="ARBA" id="ARBA00017703"/>
    </source>
</evidence>
<evidence type="ECO:0000256" key="5">
    <source>
        <dbReference type="ARBA" id="ARBA00022705"/>
    </source>
</evidence>
<comment type="caution">
    <text evidence="11">The sequence shown here is derived from an EMBL/GenBank/DDBJ whole genome shotgun (WGS) entry which is preliminary data.</text>
</comment>
<evidence type="ECO:0000256" key="3">
    <source>
        <dbReference type="ARBA" id="ARBA00022679"/>
    </source>
</evidence>
<dbReference type="PANTHER" id="PTHR34388">
    <property type="entry name" value="DNA POLYMERASE III SUBUNIT DELTA"/>
    <property type="match status" value="1"/>
</dbReference>
<feature type="domain" description="DNA polymerase III delta subunit-like C-terminal" evidence="10">
    <location>
        <begin position="221"/>
        <end position="337"/>
    </location>
</feature>
<dbReference type="InterPro" id="IPR048466">
    <property type="entry name" value="DNA_pol3_delta-like_C"/>
</dbReference>
<dbReference type="InterPro" id="IPR027417">
    <property type="entry name" value="P-loop_NTPase"/>
</dbReference>
<evidence type="ECO:0000256" key="7">
    <source>
        <dbReference type="ARBA" id="ARBA00034754"/>
    </source>
</evidence>
<keyword evidence="3" id="KW-0808">Transferase</keyword>
<reference evidence="11 12" key="1">
    <citation type="submission" date="2013-03" db="EMBL/GenBank/DDBJ databases">
        <title>Draft genome sequence of Gracibacillus halophilus YIM-C55.5, a moderately halophilic and thermophilic organism from the Xiaochaidamu salt lake.</title>
        <authorList>
            <person name="Sugumar T."/>
            <person name="Polireddy D.R."/>
            <person name="Antony A."/>
            <person name="Madhava Y.R."/>
            <person name="Sivakumar N."/>
        </authorList>
    </citation>
    <scope>NUCLEOTIDE SEQUENCE [LARGE SCALE GENOMIC DNA]</scope>
    <source>
        <strain evidence="11 12">YIM-C55.5</strain>
    </source>
</reference>
<evidence type="ECO:0000256" key="8">
    <source>
        <dbReference type="ARBA" id="ARBA00049244"/>
    </source>
</evidence>
<feature type="domain" description="DNA polymerase III delta N-terminal" evidence="9">
    <location>
        <begin position="19"/>
        <end position="145"/>
    </location>
</feature>
<evidence type="ECO:0000256" key="1">
    <source>
        <dbReference type="ARBA" id="ARBA00012417"/>
    </source>
</evidence>
<accession>N4WB74</accession>
<dbReference type="EMBL" id="APML01000019">
    <property type="protein sequence ID" value="ENH97528.1"/>
    <property type="molecule type" value="Genomic_DNA"/>
</dbReference>
<dbReference type="Pfam" id="PF21694">
    <property type="entry name" value="DNA_pol3_delta_C"/>
    <property type="match status" value="1"/>
</dbReference>
<dbReference type="eggNOG" id="COG1466">
    <property type="taxonomic scope" value="Bacteria"/>
</dbReference>
<dbReference type="Pfam" id="PF06144">
    <property type="entry name" value="DNA_pol3_delta"/>
    <property type="match status" value="1"/>
</dbReference>
<proteinExistence type="inferred from homology"/>
<evidence type="ECO:0000313" key="11">
    <source>
        <dbReference type="EMBL" id="ENH97528.1"/>
    </source>
</evidence>
<dbReference type="GO" id="GO:0003677">
    <property type="term" value="F:DNA binding"/>
    <property type="evidence" value="ECO:0007669"/>
    <property type="project" value="InterPro"/>
</dbReference>
<dbReference type="EC" id="2.7.7.7" evidence="1"/>
<dbReference type="STRING" id="1308866.J416_05938"/>
<keyword evidence="5" id="KW-0235">DNA replication</keyword>
<keyword evidence="6" id="KW-0239">DNA-directed DNA polymerase</keyword>
<sequence length="346" mass="39803">MSYMDAVEQIKARNFSSVYYLYGTENYMIEEVKQALFKYALEEEDRQTNVSQHDLEETSIQEVVADCETLPFLGERKLVIANNPSFLKAKPPASDINHHLDRLLQYIDEPAPFSILLIIAPYEKRDDRKKVNKQLKQKAHAIACEPLKEWNMDEMVYRIARQHHVTVSEDVVQYIVSELGTNLMAIQSEITKMALYVGEGNQIKREDAEQLLSHYEHSSGLKLMDTIMNRDLAKAMEISKDLEKMNEDPIALLALIASQFRTLMHVKMLKQKGYNQNQMAQQLGIHPYVAKLSLGRSSKFSHEELQQALSLIADTDAKIKQGKLEKSFALELLLYQLINRKLKNVT</sequence>
<dbReference type="RefSeq" id="WP_003466603.1">
    <property type="nucleotide sequence ID" value="NZ_APML01000019.1"/>
</dbReference>
<keyword evidence="4" id="KW-0548">Nucleotidyltransferase</keyword>
<dbReference type="InterPro" id="IPR010372">
    <property type="entry name" value="DNA_pol3_delta_N"/>
</dbReference>
<dbReference type="OrthoDB" id="9775929at2"/>
<dbReference type="PATRIC" id="fig|1308866.3.peg.1201"/>
<organism evidence="11 12">
    <name type="scientific">Gracilibacillus halophilus YIM-C55.5</name>
    <dbReference type="NCBI Taxonomy" id="1308866"/>
    <lineage>
        <taxon>Bacteria</taxon>
        <taxon>Bacillati</taxon>
        <taxon>Bacillota</taxon>
        <taxon>Bacilli</taxon>
        <taxon>Bacillales</taxon>
        <taxon>Bacillaceae</taxon>
        <taxon>Gracilibacillus</taxon>
    </lineage>
</organism>
<evidence type="ECO:0000259" key="9">
    <source>
        <dbReference type="Pfam" id="PF06144"/>
    </source>
</evidence>
<dbReference type="GO" id="GO:0006261">
    <property type="term" value="P:DNA-templated DNA replication"/>
    <property type="evidence" value="ECO:0007669"/>
    <property type="project" value="TreeGrafter"/>
</dbReference>
<dbReference type="Gene3D" id="1.20.272.10">
    <property type="match status" value="1"/>
</dbReference>
<dbReference type="PANTHER" id="PTHR34388:SF1">
    <property type="entry name" value="DNA POLYMERASE III SUBUNIT DELTA"/>
    <property type="match status" value="1"/>
</dbReference>
<keyword evidence="12" id="KW-1185">Reference proteome</keyword>
<dbReference type="InterPro" id="IPR005790">
    <property type="entry name" value="DNA_polIII_delta"/>
</dbReference>
<dbReference type="Proteomes" id="UP000012283">
    <property type="component" value="Unassembled WGS sequence"/>
</dbReference>
<evidence type="ECO:0000313" key="12">
    <source>
        <dbReference type="Proteomes" id="UP000012283"/>
    </source>
</evidence>
<comment type="similarity">
    <text evidence="7">Belongs to the DNA polymerase HolA subunit family.</text>
</comment>
<dbReference type="Gene3D" id="1.10.8.60">
    <property type="match status" value="1"/>
</dbReference>
<comment type="catalytic activity">
    <reaction evidence="8">
        <text>DNA(n) + a 2'-deoxyribonucleoside 5'-triphosphate = DNA(n+1) + diphosphate</text>
        <dbReference type="Rhea" id="RHEA:22508"/>
        <dbReference type="Rhea" id="RHEA-COMP:17339"/>
        <dbReference type="Rhea" id="RHEA-COMP:17340"/>
        <dbReference type="ChEBI" id="CHEBI:33019"/>
        <dbReference type="ChEBI" id="CHEBI:61560"/>
        <dbReference type="ChEBI" id="CHEBI:173112"/>
        <dbReference type="EC" id="2.7.7.7"/>
    </reaction>
</comment>
<protein>
    <recommendedName>
        <fullName evidence="2">DNA polymerase III subunit delta</fullName>
        <ecNumber evidence="1">2.7.7.7</ecNumber>
    </recommendedName>
</protein>
<dbReference type="InterPro" id="IPR008921">
    <property type="entry name" value="DNA_pol3_clamp-load_cplx_C"/>
</dbReference>
<evidence type="ECO:0000259" key="10">
    <source>
        <dbReference type="Pfam" id="PF21694"/>
    </source>
</evidence>
<name>N4WB74_9BACI</name>
<dbReference type="GO" id="GO:0003887">
    <property type="term" value="F:DNA-directed DNA polymerase activity"/>
    <property type="evidence" value="ECO:0007669"/>
    <property type="project" value="UniProtKB-KW"/>
</dbReference>
<dbReference type="Gene3D" id="3.40.50.300">
    <property type="entry name" value="P-loop containing nucleotide triphosphate hydrolases"/>
    <property type="match status" value="1"/>
</dbReference>